<dbReference type="RefSeq" id="XP_013894212.1">
    <property type="nucleotide sequence ID" value="XM_014038758.1"/>
</dbReference>
<dbReference type="GeneID" id="25730163"/>
<dbReference type="EMBL" id="KK103642">
    <property type="protein sequence ID" value="KIY95192.1"/>
    <property type="molecule type" value="Genomic_DNA"/>
</dbReference>
<evidence type="ECO:0000313" key="1">
    <source>
        <dbReference type="EMBL" id="KIY95192.1"/>
    </source>
</evidence>
<reference evidence="1 2" key="1">
    <citation type="journal article" date="2013" name="BMC Genomics">
        <title>Reconstruction of the lipid metabolism for the microalga Monoraphidium neglectum from its genome sequence reveals characteristics suitable for biofuel production.</title>
        <authorList>
            <person name="Bogen C."/>
            <person name="Al-Dilaimi A."/>
            <person name="Albersmeier A."/>
            <person name="Wichmann J."/>
            <person name="Grundmann M."/>
            <person name="Rupp O."/>
            <person name="Lauersen K.J."/>
            <person name="Blifernez-Klassen O."/>
            <person name="Kalinowski J."/>
            <person name="Goesmann A."/>
            <person name="Mussgnug J.H."/>
            <person name="Kruse O."/>
        </authorList>
    </citation>
    <scope>NUCLEOTIDE SEQUENCE [LARGE SCALE GENOMIC DNA]</scope>
    <source>
        <strain evidence="1 2">SAG 48.87</strain>
    </source>
</reference>
<evidence type="ECO:0000313" key="2">
    <source>
        <dbReference type="Proteomes" id="UP000054498"/>
    </source>
</evidence>
<dbReference type="InterPro" id="IPR036908">
    <property type="entry name" value="RlpA-like_sf"/>
</dbReference>
<name>A0A0D2J5Q2_9CHLO</name>
<dbReference type="KEGG" id="mng:MNEG_12768"/>
<protein>
    <submittedName>
        <fullName evidence="1">Uncharacterized protein</fullName>
    </submittedName>
</protein>
<accession>A0A0D2J5Q2</accession>
<dbReference type="Proteomes" id="UP000054498">
    <property type="component" value="Unassembled WGS sequence"/>
</dbReference>
<dbReference type="SUPFAM" id="SSF50685">
    <property type="entry name" value="Barwin-like endoglucanases"/>
    <property type="match status" value="1"/>
</dbReference>
<proteinExistence type="predicted"/>
<gene>
    <name evidence="1" type="ORF">MNEG_12768</name>
</gene>
<keyword evidence="2" id="KW-1185">Reference proteome</keyword>
<dbReference type="AlphaFoldDB" id="A0A0D2J5Q2"/>
<dbReference type="OrthoDB" id="5823761at2759"/>
<organism evidence="1 2">
    <name type="scientific">Monoraphidium neglectum</name>
    <dbReference type="NCBI Taxonomy" id="145388"/>
    <lineage>
        <taxon>Eukaryota</taxon>
        <taxon>Viridiplantae</taxon>
        <taxon>Chlorophyta</taxon>
        <taxon>core chlorophytes</taxon>
        <taxon>Chlorophyceae</taxon>
        <taxon>CS clade</taxon>
        <taxon>Sphaeropleales</taxon>
        <taxon>Selenastraceae</taxon>
        <taxon>Monoraphidium</taxon>
    </lineage>
</organism>
<sequence>MLLLCTATRPAAAGDGDWVDGRATFYDDNQQGSCKYRDQVPAAYGAWPDTLDGFAG</sequence>